<dbReference type="SUPFAM" id="SSF53623">
    <property type="entry name" value="MurD-like peptide ligases, catalytic domain"/>
    <property type="match status" value="1"/>
</dbReference>
<feature type="transmembrane region" description="Helical" evidence="4">
    <location>
        <begin position="7"/>
        <end position="28"/>
    </location>
</feature>
<feature type="transmembrane region" description="Helical" evidence="4">
    <location>
        <begin position="122"/>
        <end position="152"/>
    </location>
</feature>
<comment type="caution">
    <text evidence="7">The sequence shown here is derived from an EMBL/GenBank/DDBJ whole genome shotgun (WGS) entry which is preliminary data.</text>
</comment>
<dbReference type="InterPro" id="IPR013221">
    <property type="entry name" value="Mur_ligase_cen"/>
</dbReference>
<evidence type="ECO:0008006" key="9">
    <source>
        <dbReference type="Google" id="ProtNLM"/>
    </source>
</evidence>
<accession>A0A1F5S1L6</accession>
<keyword evidence="4" id="KW-0472">Membrane</keyword>
<keyword evidence="4" id="KW-0812">Transmembrane</keyword>
<dbReference type="InterPro" id="IPR004101">
    <property type="entry name" value="Mur_ligase_C"/>
</dbReference>
<organism evidence="7 8">
    <name type="scientific">Candidatus Falkowbacteria bacterium RBG_13_39_14</name>
    <dbReference type="NCBI Taxonomy" id="1797985"/>
    <lineage>
        <taxon>Bacteria</taxon>
        <taxon>Candidatus Falkowiibacteriota</taxon>
    </lineage>
</organism>
<dbReference type="Proteomes" id="UP000178323">
    <property type="component" value="Unassembled WGS sequence"/>
</dbReference>
<evidence type="ECO:0000313" key="8">
    <source>
        <dbReference type="Proteomes" id="UP000178323"/>
    </source>
</evidence>
<dbReference type="Gene3D" id="3.90.190.20">
    <property type="entry name" value="Mur ligase, C-terminal domain"/>
    <property type="match status" value="1"/>
</dbReference>
<dbReference type="Gene3D" id="3.40.1190.10">
    <property type="entry name" value="Mur-like, catalytic domain"/>
    <property type="match status" value="1"/>
</dbReference>
<dbReference type="InterPro" id="IPR036565">
    <property type="entry name" value="Mur-like_cat_sf"/>
</dbReference>
<feature type="non-terminal residue" evidence="7">
    <location>
        <position position="1"/>
    </location>
</feature>
<evidence type="ECO:0000259" key="6">
    <source>
        <dbReference type="Pfam" id="PF08245"/>
    </source>
</evidence>
<dbReference type="Pfam" id="PF02875">
    <property type="entry name" value="Mur_ligase_C"/>
    <property type="match status" value="1"/>
</dbReference>
<evidence type="ECO:0000259" key="5">
    <source>
        <dbReference type="Pfam" id="PF02875"/>
    </source>
</evidence>
<dbReference type="Pfam" id="PF08245">
    <property type="entry name" value="Mur_ligase_M"/>
    <property type="match status" value="1"/>
</dbReference>
<evidence type="ECO:0000313" key="7">
    <source>
        <dbReference type="EMBL" id="OGF20353.1"/>
    </source>
</evidence>
<keyword evidence="1" id="KW-0436">Ligase</keyword>
<keyword evidence="3" id="KW-0067">ATP-binding</keyword>
<dbReference type="AlphaFoldDB" id="A0A1F5S1L6"/>
<dbReference type="EMBL" id="MFFS01000094">
    <property type="protein sequence ID" value="OGF20353.1"/>
    <property type="molecule type" value="Genomic_DNA"/>
</dbReference>
<dbReference type="InterPro" id="IPR036615">
    <property type="entry name" value="Mur_ligase_C_dom_sf"/>
</dbReference>
<dbReference type="PANTHER" id="PTHR43024">
    <property type="entry name" value="UDP-N-ACETYLMURAMOYL-TRIPEPTIDE--D-ALANYL-D-ALANINE LIGASE"/>
    <property type="match status" value="1"/>
</dbReference>
<dbReference type="InterPro" id="IPR051046">
    <property type="entry name" value="MurCDEF_CellWall_CoF430Synth"/>
</dbReference>
<sequence>GAFFNKFYLWKIIAAAIITLLSIGFTYYPAIIYFKIYLTFLSLITIFLFFEAVLYLKRTLTKTAKIPVFTKKALLITVIAGLITFSLLAISYSVAAETRQCLPAQADLVSTKWDCLLEQTKIFIPLSLLILICIPLLTAIANLLIYPFSYILKERRIKKASRLMQSFDGTVIGIAGSYGKSSVKEYCAGLLGQKFEVIKTPKNVNTEIGVANYIMQKLRIMNELRNDKINKLGKNEKKKLEIRNWKLEKTQETEKLRENYLVCEMGAYRIGEIKKLCNMVKPRIGILTGINEQHIALFGNIENTIKAKSELIQSLPKGGVAIINNDDKNCRSVSIPEGVKKITYGFNFDSDVQLLEIRNLKFPPEALCPPLAGDQPACAGRPLAEEIWGMEIVIKFDNIQKTMCLNSFGKHNALNILPAIAAAKEAGMSLDEIKKTVENLEPPENGMKIKTLGKAVIIDDTYNSNPTGVRAALEVLDGVNKPNKILVLDDIWELGKESERIHRELAKIISEKKYNKIILTGKNYAEFMKNELIKNGISRDNIAAEIILSGYITIDSAILFEGRMSKKYVKRIFTNP</sequence>
<reference evidence="7 8" key="1">
    <citation type="journal article" date="2016" name="Nat. Commun.">
        <title>Thousands of microbial genomes shed light on interconnected biogeochemical processes in an aquifer system.</title>
        <authorList>
            <person name="Anantharaman K."/>
            <person name="Brown C.T."/>
            <person name="Hug L.A."/>
            <person name="Sharon I."/>
            <person name="Castelle C.J."/>
            <person name="Probst A.J."/>
            <person name="Thomas B.C."/>
            <person name="Singh A."/>
            <person name="Wilkins M.J."/>
            <person name="Karaoz U."/>
            <person name="Brodie E.L."/>
            <person name="Williams K.H."/>
            <person name="Hubbard S.S."/>
            <person name="Banfield J.F."/>
        </authorList>
    </citation>
    <scope>NUCLEOTIDE SEQUENCE [LARGE SCALE GENOMIC DNA]</scope>
</reference>
<keyword evidence="2" id="KW-0547">Nucleotide-binding</keyword>
<feature type="domain" description="Mur ligase C-terminal" evidence="5">
    <location>
        <begin position="453"/>
        <end position="538"/>
    </location>
</feature>
<dbReference type="PANTHER" id="PTHR43024:SF1">
    <property type="entry name" value="UDP-N-ACETYLMURAMOYL-TRIPEPTIDE--D-ALANYL-D-ALANINE LIGASE"/>
    <property type="match status" value="1"/>
</dbReference>
<evidence type="ECO:0000256" key="2">
    <source>
        <dbReference type="ARBA" id="ARBA00022741"/>
    </source>
</evidence>
<keyword evidence="4" id="KW-1133">Transmembrane helix</keyword>
<feature type="transmembrane region" description="Helical" evidence="4">
    <location>
        <begin position="34"/>
        <end position="54"/>
    </location>
</feature>
<protein>
    <recommendedName>
        <fullName evidence="9">Mur ligase central domain-containing protein</fullName>
    </recommendedName>
</protein>
<name>A0A1F5S1L6_9BACT</name>
<gene>
    <name evidence="7" type="ORF">A2Y83_01995</name>
</gene>
<dbReference type="STRING" id="1797985.A2Y83_01995"/>
<evidence type="ECO:0000256" key="3">
    <source>
        <dbReference type="ARBA" id="ARBA00022840"/>
    </source>
</evidence>
<dbReference type="SUPFAM" id="SSF53244">
    <property type="entry name" value="MurD-like peptide ligases, peptide-binding domain"/>
    <property type="match status" value="1"/>
</dbReference>
<feature type="transmembrane region" description="Helical" evidence="4">
    <location>
        <begin position="74"/>
        <end position="95"/>
    </location>
</feature>
<evidence type="ECO:0000256" key="1">
    <source>
        <dbReference type="ARBA" id="ARBA00022598"/>
    </source>
</evidence>
<dbReference type="GO" id="GO:0005524">
    <property type="term" value="F:ATP binding"/>
    <property type="evidence" value="ECO:0007669"/>
    <property type="project" value="UniProtKB-KW"/>
</dbReference>
<dbReference type="GO" id="GO:0016881">
    <property type="term" value="F:acid-amino acid ligase activity"/>
    <property type="evidence" value="ECO:0007669"/>
    <property type="project" value="InterPro"/>
</dbReference>
<proteinExistence type="predicted"/>
<feature type="domain" description="Mur ligase central" evidence="6">
    <location>
        <begin position="174"/>
        <end position="423"/>
    </location>
</feature>
<evidence type="ECO:0000256" key="4">
    <source>
        <dbReference type="SAM" id="Phobius"/>
    </source>
</evidence>